<evidence type="ECO:0000256" key="1">
    <source>
        <dbReference type="SAM" id="SignalP"/>
    </source>
</evidence>
<gene>
    <name evidence="3" type="ORF">DXN05_15175</name>
</gene>
<evidence type="ECO:0000313" key="3">
    <source>
        <dbReference type="EMBL" id="RFM27358.1"/>
    </source>
</evidence>
<name>A0A3E1NHW5_9BACT</name>
<dbReference type="InterPro" id="IPR053724">
    <property type="entry name" value="OMP_A26_sf"/>
</dbReference>
<feature type="domain" description="Protochlamydia outer membrane protein" evidence="2">
    <location>
        <begin position="34"/>
        <end position="283"/>
    </location>
</feature>
<dbReference type="RefSeq" id="WP_116848116.1">
    <property type="nucleotide sequence ID" value="NZ_QTJU01000005.1"/>
</dbReference>
<keyword evidence="4" id="KW-1185">Reference proteome</keyword>
<evidence type="ECO:0000313" key="4">
    <source>
        <dbReference type="Proteomes" id="UP000261284"/>
    </source>
</evidence>
<dbReference type="Pfam" id="PF17251">
    <property type="entry name" value="Pom"/>
    <property type="match status" value="1"/>
</dbReference>
<comment type="caution">
    <text evidence="3">The sequence shown here is derived from an EMBL/GenBank/DDBJ whole genome shotgun (WGS) entry which is preliminary data.</text>
</comment>
<dbReference type="Proteomes" id="UP000261284">
    <property type="component" value="Unassembled WGS sequence"/>
</dbReference>
<feature type="signal peptide" evidence="1">
    <location>
        <begin position="1"/>
        <end position="23"/>
    </location>
</feature>
<dbReference type="SUPFAM" id="SSF69917">
    <property type="entry name" value="OMPT-like"/>
    <property type="match status" value="1"/>
</dbReference>
<evidence type="ECO:0000259" key="2">
    <source>
        <dbReference type="Pfam" id="PF17251"/>
    </source>
</evidence>
<dbReference type="GO" id="GO:0006508">
    <property type="term" value="P:proteolysis"/>
    <property type="evidence" value="ECO:0007669"/>
    <property type="project" value="UniProtKB-KW"/>
</dbReference>
<keyword evidence="1" id="KW-0732">Signal</keyword>
<proteinExistence type="predicted"/>
<accession>A0A3E1NHW5</accession>
<dbReference type="EMBL" id="QTJU01000005">
    <property type="protein sequence ID" value="RFM27358.1"/>
    <property type="molecule type" value="Genomic_DNA"/>
</dbReference>
<dbReference type="OrthoDB" id="5566985at2"/>
<feature type="chain" id="PRO_5017679320" evidence="1">
    <location>
        <begin position="24"/>
        <end position="298"/>
    </location>
</feature>
<dbReference type="AlphaFoldDB" id="A0A3E1NHW5"/>
<protein>
    <submittedName>
        <fullName evidence="3">Omptin family outer membrane protease</fullName>
    </submittedName>
</protein>
<dbReference type="GO" id="GO:0004190">
    <property type="term" value="F:aspartic-type endopeptidase activity"/>
    <property type="evidence" value="ECO:0007669"/>
    <property type="project" value="InterPro"/>
</dbReference>
<keyword evidence="3" id="KW-0645">Protease</keyword>
<dbReference type="Gene3D" id="2.40.128.90">
    <property type="entry name" value="OMPT-like"/>
    <property type="match status" value="1"/>
</dbReference>
<organism evidence="3 4">
    <name type="scientific">Deminuibacter soli</name>
    <dbReference type="NCBI Taxonomy" id="2291815"/>
    <lineage>
        <taxon>Bacteria</taxon>
        <taxon>Pseudomonadati</taxon>
        <taxon>Bacteroidota</taxon>
        <taxon>Chitinophagia</taxon>
        <taxon>Chitinophagales</taxon>
        <taxon>Chitinophagaceae</taxon>
        <taxon>Deminuibacter</taxon>
    </lineage>
</organism>
<reference evidence="3 4" key="1">
    <citation type="submission" date="2018-08" db="EMBL/GenBank/DDBJ databases">
        <title>Chitinophagaceae sp. K23C18032701, a novel bacterium isolated from forest soil.</title>
        <authorList>
            <person name="Wang C."/>
        </authorList>
    </citation>
    <scope>NUCLEOTIDE SEQUENCE [LARGE SCALE GENOMIC DNA]</scope>
    <source>
        <strain evidence="3 4">K23C18032701</strain>
    </source>
</reference>
<keyword evidence="3" id="KW-0378">Hydrolase</keyword>
<dbReference type="InterPro" id="IPR035163">
    <property type="entry name" value="Pom"/>
</dbReference>
<dbReference type="InterPro" id="IPR020080">
    <property type="entry name" value="OM_adhesin/peptidase_omptin"/>
</dbReference>
<sequence>MKLTSTALFVCMLFVALPLSLCAQTTAVNEVSIYSGYGQGNFRWSIAGNTHGQSPNIYSELKWHAIGGAVLGAHVHYEVWPKWLLEADFNQVFLSTGKVSDRDYAGDNRTQNIYDGHFSGADGHLRSFSGGVGYRLIQRRGWELQPFIGYTNTQQQLSLTDPGGVYSQLHSTYQTSWQGGYVKAKALVQLSKLFQLKAGAALRVMAYDAKADWNLINTFSHPISFKDAATGLGADIDAQLSLAVTRSLHVFAGAGWYYWKTGNGTDELYLADGSMSTTQFNEAVRQGWQLNLGCAFHW</sequence>